<evidence type="ECO:0000256" key="4">
    <source>
        <dbReference type="ARBA" id="ARBA00022485"/>
    </source>
</evidence>
<keyword evidence="12" id="KW-1185">Reference proteome</keyword>
<evidence type="ECO:0000256" key="5">
    <source>
        <dbReference type="ARBA" id="ARBA00022723"/>
    </source>
</evidence>
<dbReference type="HOGENOM" id="CLU_139698_11_4_9"/>
<dbReference type="Proteomes" id="UP000003280">
    <property type="component" value="Unassembled WGS sequence"/>
</dbReference>
<comment type="function">
    <text evidence="2 9">Ferredoxins are iron-sulfur proteins that transfer electrons in a wide variety of metabolic reactions.</text>
</comment>
<organism evidence="11 12">
    <name type="scientific">Peptoniphilus duerdenii ATCC BAA-1640</name>
    <dbReference type="NCBI Taxonomy" id="862517"/>
    <lineage>
        <taxon>Bacteria</taxon>
        <taxon>Bacillati</taxon>
        <taxon>Bacillota</taxon>
        <taxon>Tissierellia</taxon>
        <taxon>Tissierellales</taxon>
        <taxon>Peptoniphilaceae</taxon>
        <taxon>Peptoniphilus</taxon>
    </lineage>
</organism>
<evidence type="ECO:0000256" key="1">
    <source>
        <dbReference type="ARBA" id="ARBA00001966"/>
    </source>
</evidence>
<dbReference type="InterPro" id="IPR017900">
    <property type="entry name" value="4Fe4S_Fe_S_CS"/>
</dbReference>
<evidence type="ECO:0000313" key="12">
    <source>
        <dbReference type="Proteomes" id="UP000003280"/>
    </source>
</evidence>
<name>E0NLE9_9FIRM</name>
<keyword evidence="4 9" id="KW-0004">4Fe-4S</keyword>
<accession>E0NLE9</accession>
<dbReference type="EMBL" id="AEEH01000039">
    <property type="protein sequence ID" value="EFM25339.1"/>
    <property type="molecule type" value="Genomic_DNA"/>
</dbReference>
<evidence type="ECO:0000256" key="8">
    <source>
        <dbReference type="ARBA" id="ARBA00023014"/>
    </source>
</evidence>
<comment type="caution">
    <text evidence="11">The sequence shown here is derived from an EMBL/GenBank/DDBJ whole genome shotgun (WGS) entry which is preliminary data.</text>
</comment>
<protein>
    <recommendedName>
        <fullName evidence="9">Ferredoxin</fullName>
    </recommendedName>
</protein>
<dbReference type="PRINTS" id="PR00354">
    <property type="entry name" value="7FE8SFRDOXIN"/>
</dbReference>
<dbReference type="PROSITE" id="PS00198">
    <property type="entry name" value="4FE4S_FER_1"/>
    <property type="match status" value="1"/>
</dbReference>
<keyword evidence="6 9" id="KW-0249">Electron transport</keyword>
<dbReference type="eggNOG" id="COG2768">
    <property type="taxonomic scope" value="Bacteria"/>
</dbReference>
<dbReference type="SUPFAM" id="SSF54862">
    <property type="entry name" value="4Fe-4S ferredoxins"/>
    <property type="match status" value="1"/>
</dbReference>
<comment type="cofactor">
    <cofactor evidence="1 9">
        <name>[4Fe-4S] cluster</name>
        <dbReference type="ChEBI" id="CHEBI:49883"/>
    </cofactor>
</comment>
<dbReference type="Pfam" id="PF00037">
    <property type="entry name" value="Fer4"/>
    <property type="match status" value="2"/>
</dbReference>
<reference evidence="11 12" key="1">
    <citation type="submission" date="2010-07" db="EMBL/GenBank/DDBJ databases">
        <authorList>
            <person name="Muzny D."/>
            <person name="Qin X."/>
            <person name="Deng J."/>
            <person name="Jiang H."/>
            <person name="Liu Y."/>
            <person name="Qu J."/>
            <person name="Song X.-Z."/>
            <person name="Zhang L."/>
            <person name="Thornton R."/>
            <person name="Coyle M."/>
            <person name="Francisco L."/>
            <person name="Jackson L."/>
            <person name="Javaid M."/>
            <person name="Korchina V."/>
            <person name="Kovar C."/>
            <person name="Mata R."/>
            <person name="Mathew T."/>
            <person name="Ngo R."/>
            <person name="Nguyen L."/>
            <person name="Nguyen N."/>
            <person name="Okwuonu G."/>
            <person name="Ongeri F."/>
            <person name="Pham C."/>
            <person name="Simmons D."/>
            <person name="Wilczek-Boney K."/>
            <person name="Hale W."/>
            <person name="Jakkamsetti A."/>
            <person name="Pham P."/>
            <person name="Ruth R."/>
            <person name="San Lucas F."/>
            <person name="Warren J."/>
            <person name="Zhang J."/>
            <person name="Zhao Z."/>
            <person name="Zhou C."/>
            <person name="Zhu D."/>
            <person name="Lee S."/>
            <person name="Bess C."/>
            <person name="Blankenburg K."/>
            <person name="Forbes L."/>
            <person name="Fu Q."/>
            <person name="Gubbala S."/>
            <person name="Hirani K."/>
            <person name="Jayaseelan J.C."/>
            <person name="Lara F."/>
            <person name="Munidasa M."/>
            <person name="Palculict T."/>
            <person name="Patil S."/>
            <person name="Pu L.-L."/>
            <person name="Saada N."/>
            <person name="Tang L."/>
            <person name="Weissenberger G."/>
            <person name="Zhu Y."/>
            <person name="Hemphill L."/>
            <person name="Shang Y."/>
            <person name="Youmans B."/>
            <person name="Ayvaz T."/>
            <person name="Ross M."/>
            <person name="Santibanez J."/>
            <person name="Aqrawi P."/>
            <person name="Gross S."/>
            <person name="Joshi V."/>
            <person name="Fowler G."/>
            <person name="Nazareth L."/>
            <person name="Reid J."/>
            <person name="Worley K."/>
            <person name="Petrosino J."/>
            <person name="Highlander S."/>
            <person name="Gibbs R."/>
        </authorList>
    </citation>
    <scope>NUCLEOTIDE SEQUENCE [LARGE SCALE GENOMIC DNA]</scope>
    <source>
        <strain evidence="11 12">ATCC BAA-1640</strain>
    </source>
</reference>
<dbReference type="STRING" id="862517.HMPREF9225_0988"/>
<dbReference type="InterPro" id="IPR050157">
    <property type="entry name" value="PSI_iron-sulfur_center"/>
</dbReference>
<dbReference type="GO" id="GO:0051539">
    <property type="term" value="F:4 iron, 4 sulfur cluster binding"/>
    <property type="evidence" value="ECO:0007669"/>
    <property type="project" value="UniProtKB-UniRule"/>
</dbReference>
<keyword evidence="5 9" id="KW-0479">Metal-binding</keyword>
<feature type="domain" description="4Fe-4S ferredoxin-type" evidence="10">
    <location>
        <begin position="51"/>
        <end position="79"/>
    </location>
</feature>
<evidence type="ECO:0000256" key="6">
    <source>
        <dbReference type="ARBA" id="ARBA00022982"/>
    </source>
</evidence>
<sequence length="79" mass="8198">MIKLFPSVILKTVKGIKFYGGAIMAHIITDACIACGACQPECPVNCISEGAIYEIDQDQCIDCGACSSVCPTGAAQPEA</sequence>
<dbReference type="InterPro" id="IPR017896">
    <property type="entry name" value="4Fe4S_Fe-S-bd"/>
</dbReference>
<evidence type="ECO:0000313" key="11">
    <source>
        <dbReference type="EMBL" id="EFM25339.1"/>
    </source>
</evidence>
<evidence type="ECO:0000256" key="3">
    <source>
        <dbReference type="ARBA" id="ARBA00022448"/>
    </source>
</evidence>
<dbReference type="PROSITE" id="PS51379">
    <property type="entry name" value="4FE4S_FER_2"/>
    <property type="match status" value="2"/>
</dbReference>
<gene>
    <name evidence="11" type="ORF">HMPREF9225_0988</name>
</gene>
<dbReference type="AlphaFoldDB" id="E0NLE9"/>
<dbReference type="GO" id="GO:0009055">
    <property type="term" value="F:electron transfer activity"/>
    <property type="evidence" value="ECO:0007669"/>
    <property type="project" value="UniProtKB-UniRule"/>
</dbReference>
<keyword evidence="3 9" id="KW-0813">Transport</keyword>
<keyword evidence="7 9" id="KW-0408">Iron</keyword>
<dbReference type="PANTHER" id="PTHR24960:SF79">
    <property type="entry name" value="PHOTOSYSTEM I IRON-SULFUR CENTER"/>
    <property type="match status" value="1"/>
</dbReference>
<evidence type="ECO:0000256" key="9">
    <source>
        <dbReference type="RuleBase" id="RU365098"/>
    </source>
</evidence>
<dbReference type="PANTHER" id="PTHR24960">
    <property type="entry name" value="PHOTOSYSTEM I IRON-SULFUR CENTER-RELATED"/>
    <property type="match status" value="1"/>
</dbReference>
<dbReference type="InterPro" id="IPR000813">
    <property type="entry name" value="7Fe_ferredoxin"/>
</dbReference>
<evidence type="ECO:0000256" key="7">
    <source>
        <dbReference type="ARBA" id="ARBA00023004"/>
    </source>
</evidence>
<keyword evidence="8 9" id="KW-0411">Iron-sulfur</keyword>
<feature type="domain" description="4Fe-4S ferredoxin-type" evidence="10">
    <location>
        <begin position="23"/>
        <end position="48"/>
    </location>
</feature>
<dbReference type="Gene3D" id="3.30.70.20">
    <property type="match status" value="1"/>
</dbReference>
<evidence type="ECO:0000256" key="2">
    <source>
        <dbReference type="ARBA" id="ARBA00003532"/>
    </source>
</evidence>
<proteinExistence type="predicted"/>
<dbReference type="GO" id="GO:0046872">
    <property type="term" value="F:metal ion binding"/>
    <property type="evidence" value="ECO:0007669"/>
    <property type="project" value="UniProtKB-UniRule"/>
</dbReference>
<evidence type="ECO:0000259" key="10">
    <source>
        <dbReference type="PROSITE" id="PS51379"/>
    </source>
</evidence>